<accession>E0XSI0</accession>
<dbReference type="PANTHER" id="PTHR34406:SF1">
    <property type="entry name" value="PROTEIN YCEI"/>
    <property type="match status" value="1"/>
</dbReference>
<organism evidence="3">
    <name type="scientific">uncultured delta proteobacterium HF0070_30B07</name>
    <dbReference type="NCBI Taxonomy" id="710826"/>
    <lineage>
        <taxon>Bacteria</taxon>
        <taxon>Deltaproteobacteria</taxon>
        <taxon>environmental samples</taxon>
    </lineage>
</organism>
<feature type="signal peptide" evidence="1">
    <location>
        <begin position="1"/>
        <end position="23"/>
    </location>
</feature>
<name>E0XSI0_9DELT</name>
<dbReference type="InterPro" id="IPR036761">
    <property type="entry name" value="TTHA0802/YceI-like_sf"/>
</dbReference>
<evidence type="ECO:0000259" key="2">
    <source>
        <dbReference type="SMART" id="SM00867"/>
    </source>
</evidence>
<evidence type="ECO:0000313" key="3">
    <source>
        <dbReference type="EMBL" id="ADI17371.1"/>
    </source>
</evidence>
<dbReference type="SMART" id="SM00867">
    <property type="entry name" value="YceI"/>
    <property type="match status" value="1"/>
</dbReference>
<feature type="domain" description="Lipid/polyisoprenoid-binding YceI-like" evidence="2">
    <location>
        <begin position="25"/>
        <end position="195"/>
    </location>
</feature>
<keyword evidence="1" id="KW-0732">Signal</keyword>
<sequence length="198" mass="22041">MSHLKKLGLMMVFFGFHHGWIHAATFSLDPPHTSIGFSVKHLMITDVSGQFKTYEAKVELDEKTNELKGVEANIRVSSIDTENAKRDGHLKSLDFFDAKQFPNILFKSRTVNKLGTDEYEVIGELKIKVITKTITLRGKNTGFIDAGMMGGKRAGFPATAMINRKDFGLNWNRKLDQGGLLVGNEVIIELKIQAVAST</sequence>
<protein>
    <submittedName>
        <fullName evidence="3">Uncharacterized conserved protein</fullName>
    </submittedName>
</protein>
<dbReference type="Pfam" id="PF04264">
    <property type="entry name" value="YceI"/>
    <property type="match status" value="1"/>
</dbReference>
<dbReference type="SUPFAM" id="SSF101874">
    <property type="entry name" value="YceI-like"/>
    <property type="match status" value="1"/>
</dbReference>
<dbReference type="Gene3D" id="2.40.128.110">
    <property type="entry name" value="Lipid/polyisoprenoid-binding, YceI-like"/>
    <property type="match status" value="1"/>
</dbReference>
<feature type="chain" id="PRO_5003143139" evidence="1">
    <location>
        <begin position="24"/>
        <end position="198"/>
    </location>
</feature>
<proteinExistence type="predicted"/>
<dbReference type="InterPro" id="IPR007372">
    <property type="entry name" value="Lipid/polyisoprenoid-bd_YceI"/>
</dbReference>
<reference evidence="3" key="1">
    <citation type="journal article" date="2011" name="Environ. Microbiol.">
        <title>Time-series analyses of Monterey Bay coastal microbial picoplankton using a 'genome proxy' microarray.</title>
        <authorList>
            <person name="Rich V.I."/>
            <person name="Pham V.D."/>
            <person name="Eppley J."/>
            <person name="Shi Y."/>
            <person name="DeLong E.F."/>
        </authorList>
    </citation>
    <scope>NUCLEOTIDE SEQUENCE</scope>
</reference>
<dbReference type="AlphaFoldDB" id="E0XSI0"/>
<evidence type="ECO:0000256" key="1">
    <source>
        <dbReference type="SAM" id="SignalP"/>
    </source>
</evidence>
<dbReference type="EMBL" id="GU474862">
    <property type="protein sequence ID" value="ADI17371.1"/>
    <property type="molecule type" value="Genomic_DNA"/>
</dbReference>
<dbReference type="PANTHER" id="PTHR34406">
    <property type="entry name" value="PROTEIN YCEI"/>
    <property type="match status" value="1"/>
</dbReference>